<feature type="non-terminal residue" evidence="2">
    <location>
        <position position="1"/>
    </location>
</feature>
<dbReference type="EMBL" id="AUZZ01000594">
    <property type="protein sequence ID" value="EQD67407.1"/>
    <property type="molecule type" value="Genomic_DNA"/>
</dbReference>
<dbReference type="Pfam" id="PF14294">
    <property type="entry name" value="DUF4372"/>
    <property type="match status" value="1"/>
</dbReference>
<gene>
    <name evidence="2" type="ORF">B2A_00771</name>
</gene>
<sequence>KSISCAELFRCMTLAQLTFRESLRNVEACLRSPAGKLYPMGIRGPVSHNTLAHAHMTRDGRIHANLAQRLIVMALFW</sequence>
<name>T1BC09_9ZZZZ</name>
<proteinExistence type="predicted"/>
<dbReference type="AlphaFoldDB" id="T1BC09"/>
<evidence type="ECO:0000259" key="1">
    <source>
        <dbReference type="Pfam" id="PF14294"/>
    </source>
</evidence>
<organism evidence="2">
    <name type="scientific">mine drainage metagenome</name>
    <dbReference type="NCBI Taxonomy" id="410659"/>
    <lineage>
        <taxon>unclassified sequences</taxon>
        <taxon>metagenomes</taxon>
        <taxon>ecological metagenomes</taxon>
    </lineage>
</organism>
<feature type="domain" description="DUF4372" evidence="1">
    <location>
        <begin position="1"/>
        <end position="43"/>
    </location>
</feature>
<dbReference type="InterPro" id="IPR025399">
    <property type="entry name" value="DUF4372"/>
</dbReference>
<comment type="caution">
    <text evidence="2">The sequence shown here is derived from an EMBL/GenBank/DDBJ whole genome shotgun (WGS) entry which is preliminary data.</text>
</comment>
<evidence type="ECO:0000313" key="2">
    <source>
        <dbReference type="EMBL" id="EQD67407.1"/>
    </source>
</evidence>
<reference evidence="2" key="2">
    <citation type="journal article" date="2014" name="ISME J.">
        <title>Microbial stratification in low pH oxic and suboxic macroscopic growths along an acid mine drainage.</title>
        <authorList>
            <person name="Mendez-Garcia C."/>
            <person name="Mesa V."/>
            <person name="Sprenger R.R."/>
            <person name="Richter M."/>
            <person name="Diez M.S."/>
            <person name="Solano J."/>
            <person name="Bargiela R."/>
            <person name="Golyshina O.V."/>
            <person name="Manteca A."/>
            <person name="Ramos J.L."/>
            <person name="Gallego J.R."/>
            <person name="Llorente I."/>
            <person name="Martins Dos Santos V.A."/>
            <person name="Jensen O.N."/>
            <person name="Pelaez A.I."/>
            <person name="Sanchez J."/>
            <person name="Ferrer M."/>
        </authorList>
    </citation>
    <scope>NUCLEOTIDE SEQUENCE</scope>
</reference>
<reference evidence="2" key="1">
    <citation type="submission" date="2013-08" db="EMBL/GenBank/DDBJ databases">
        <authorList>
            <person name="Mendez C."/>
            <person name="Richter M."/>
            <person name="Ferrer M."/>
            <person name="Sanchez J."/>
        </authorList>
    </citation>
    <scope>NUCLEOTIDE SEQUENCE</scope>
</reference>
<accession>T1BC09</accession>
<protein>
    <submittedName>
        <fullName evidence="2">Transposase IS4 family protein</fullName>
    </submittedName>
</protein>